<evidence type="ECO:0000259" key="2">
    <source>
        <dbReference type="PROSITE" id="PS50048"/>
    </source>
</evidence>
<gene>
    <name evidence="3" type="primary">MPUL0B09100</name>
    <name evidence="3" type="ORF">METSCH_B09100</name>
</gene>
<evidence type="ECO:0000313" key="4">
    <source>
        <dbReference type="Proteomes" id="UP000292447"/>
    </source>
</evidence>
<reference evidence="4" key="1">
    <citation type="submission" date="2019-03" db="EMBL/GenBank/DDBJ databases">
        <title>Snf2 controls pulcherriminic acid biosynthesis and connects pigmentation and antifungal activity of the yeast Metschnikowia pulcherrima.</title>
        <authorList>
            <person name="Gore-Lloyd D."/>
            <person name="Sumann I."/>
            <person name="Brachmann A.O."/>
            <person name="Schneeberger K."/>
            <person name="Ortiz-Merino R.A."/>
            <person name="Moreno-Beltran M."/>
            <person name="Schlaefli M."/>
            <person name="Kirner P."/>
            <person name="Santos Kron A."/>
            <person name="Wolfe K.H."/>
            <person name="Piel J."/>
            <person name="Ahrens C.H."/>
            <person name="Henk D."/>
            <person name="Freimoser F.M."/>
        </authorList>
    </citation>
    <scope>NUCLEOTIDE SEQUENCE [LARGE SCALE GENOMIC DNA]</scope>
    <source>
        <strain evidence="4">APC 1.2</strain>
    </source>
</reference>
<dbReference type="PROSITE" id="PS00463">
    <property type="entry name" value="ZN2_CY6_FUNGAL_1"/>
    <property type="match status" value="1"/>
</dbReference>
<feature type="compositionally biased region" description="Low complexity" evidence="1">
    <location>
        <begin position="47"/>
        <end position="63"/>
    </location>
</feature>
<dbReference type="PROSITE" id="PS50048">
    <property type="entry name" value="ZN2_CY6_FUNGAL_2"/>
    <property type="match status" value="1"/>
</dbReference>
<dbReference type="STRING" id="2163413.A0A4P6XK45"/>
<dbReference type="AlphaFoldDB" id="A0A4P6XK45"/>
<keyword evidence="4" id="KW-1185">Reference proteome</keyword>
<dbReference type="Gene3D" id="4.10.240.10">
    <property type="entry name" value="Zn(2)-C6 fungal-type DNA-binding domain"/>
    <property type="match status" value="1"/>
</dbReference>
<feature type="region of interest" description="Disordered" evidence="1">
    <location>
        <begin position="1"/>
        <end position="90"/>
    </location>
</feature>
<dbReference type="SMART" id="SM00066">
    <property type="entry name" value="GAL4"/>
    <property type="match status" value="1"/>
</dbReference>
<feature type="domain" description="Zn(2)-C6 fungal-type" evidence="2">
    <location>
        <begin position="210"/>
        <end position="240"/>
    </location>
</feature>
<dbReference type="PRINTS" id="PR01217">
    <property type="entry name" value="PRICHEXTENSN"/>
</dbReference>
<dbReference type="Pfam" id="PF00172">
    <property type="entry name" value="Zn_clus"/>
    <property type="match status" value="1"/>
</dbReference>
<evidence type="ECO:0000313" key="3">
    <source>
        <dbReference type="EMBL" id="QBM87702.1"/>
    </source>
</evidence>
<proteinExistence type="predicted"/>
<protein>
    <submittedName>
        <fullName evidence="3">Zn(2)-Cys(6) binuclear cluster domain-containing protein</fullName>
    </submittedName>
</protein>
<dbReference type="EMBL" id="CP034457">
    <property type="protein sequence ID" value="QBM87702.1"/>
    <property type="molecule type" value="Genomic_DNA"/>
</dbReference>
<dbReference type="InterPro" id="IPR036864">
    <property type="entry name" value="Zn2-C6_fun-type_DNA-bd_sf"/>
</dbReference>
<feature type="compositionally biased region" description="Polar residues" evidence="1">
    <location>
        <begin position="171"/>
        <end position="180"/>
    </location>
</feature>
<dbReference type="GO" id="GO:0000981">
    <property type="term" value="F:DNA-binding transcription factor activity, RNA polymerase II-specific"/>
    <property type="evidence" value="ECO:0007669"/>
    <property type="project" value="InterPro"/>
</dbReference>
<organism evidence="3 4">
    <name type="scientific">Metschnikowia aff. pulcherrima</name>
    <dbReference type="NCBI Taxonomy" id="2163413"/>
    <lineage>
        <taxon>Eukaryota</taxon>
        <taxon>Fungi</taxon>
        <taxon>Dikarya</taxon>
        <taxon>Ascomycota</taxon>
        <taxon>Saccharomycotina</taxon>
        <taxon>Pichiomycetes</taxon>
        <taxon>Metschnikowiaceae</taxon>
        <taxon>Metschnikowia</taxon>
    </lineage>
</organism>
<name>A0A4P6XK45_9ASCO</name>
<dbReference type="SUPFAM" id="SSF57701">
    <property type="entry name" value="Zn2/Cys6 DNA-binding domain"/>
    <property type="match status" value="1"/>
</dbReference>
<sequence>MSKWQNPSWQYLHPPQGAPSTWTPAPKPETFPYGQPIVGRPLPPTHAPAEYEAAPAAASGSPPKLVFAVPPAALPQNRPESAADESVPRPMMQQPPYPHLRGAYAPMPGQYAPMPVYQYQYPPPEYGPYPTHPVHPDSWEPPVIAPRHPMVGGYLSAPEQPAAYERRLLKDSSTSSTNTDLGPRRDLDTSTMGSLLGLAANRITKRSRMGCLTCRQRKKRCCETRPQCTECSRLRLKCVWPKPGTEHKNKPKEVKCQENMIDHETYGKIKVLRGIVEYRSD</sequence>
<dbReference type="InterPro" id="IPR001138">
    <property type="entry name" value="Zn2Cys6_DnaBD"/>
</dbReference>
<evidence type="ECO:0000256" key="1">
    <source>
        <dbReference type="SAM" id="MobiDB-lite"/>
    </source>
</evidence>
<dbReference type="Proteomes" id="UP000292447">
    <property type="component" value="Chromosome II"/>
</dbReference>
<dbReference type="GO" id="GO:0008270">
    <property type="term" value="F:zinc ion binding"/>
    <property type="evidence" value="ECO:0007669"/>
    <property type="project" value="InterPro"/>
</dbReference>
<accession>A0A4P6XK45</accession>
<dbReference type="CDD" id="cd00067">
    <property type="entry name" value="GAL4"/>
    <property type="match status" value="1"/>
</dbReference>
<feature type="region of interest" description="Disordered" evidence="1">
    <location>
        <begin position="169"/>
        <end position="189"/>
    </location>
</feature>